<keyword evidence="1" id="KW-0732">Signal</keyword>
<proteinExistence type="predicted"/>
<evidence type="ECO:0000256" key="1">
    <source>
        <dbReference type="SAM" id="SignalP"/>
    </source>
</evidence>
<dbReference type="RefSeq" id="WP_213558733.1">
    <property type="nucleotide sequence ID" value="NZ_JBHZDI010000144.1"/>
</dbReference>
<gene>
    <name evidence="3" type="ORF">KHQ06_06435</name>
</gene>
<keyword evidence="4" id="KW-1185">Reference proteome</keyword>
<accession>A0ABX8CRV0</accession>
<dbReference type="SUPFAM" id="SSF53850">
    <property type="entry name" value="Periplasmic binding protein-like II"/>
    <property type="match status" value="1"/>
</dbReference>
<dbReference type="Proteomes" id="UP000683310">
    <property type="component" value="Chromosome"/>
</dbReference>
<dbReference type="CDD" id="cd08501">
    <property type="entry name" value="PBP2_Lpqw"/>
    <property type="match status" value="1"/>
</dbReference>
<organism evidence="3 4">
    <name type="scientific">Nocardia tengchongensis</name>
    <dbReference type="NCBI Taxonomy" id="2055889"/>
    <lineage>
        <taxon>Bacteria</taxon>
        <taxon>Bacillati</taxon>
        <taxon>Actinomycetota</taxon>
        <taxon>Actinomycetes</taxon>
        <taxon>Mycobacteriales</taxon>
        <taxon>Nocardiaceae</taxon>
        <taxon>Nocardia</taxon>
    </lineage>
</organism>
<dbReference type="PIRSF" id="PIRSF002741">
    <property type="entry name" value="MppA"/>
    <property type="match status" value="1"/>
</dbReference>
<feature type="domain" description="Solute-binding protein family 5" evidence="2">
    <location>
        <begin position="116"/>
        <end position="464"/>
    </location>
</feature>
<dbReference type="EMBL" id="CP074371">
    <property type="protein sequence ID" value="QVI22654.1"/>
    <property type="molecule type" value="Genomic_DNA"/>
</dbReference>
<evidence type="ECO:0000259" key="2">
    <source>
        <dbReference type="Pfam" id="PF00496"/>
    </source>
</evidence>
<dbReference type="InterPro" id="IPR039424">
    <property type="entry name" value="SBP_5"/>
</dbReference>
<evidence type="ECO:0000313" key="4">
    <source>
        <dbReference type="Proteomes" id="UP000683310"/>
    </source>
</evidence>
<reference evidence="3 4" key="1">
    <citation type="submission" date="2021-04" db="EMBL/GenBank/DDBJ databases">
        <title>Nocardia tengchongensis.</title>
        <authorList>
            <person name="Zhuang k."/>
            <person name="Ran Y."/>
            <person name="Li W."/>
        </authorList>
    </citation>
    <scope>NUCLEOTIDE SEQUENCE [LARGE SCALE GENOMIC DNA]</scope>
    <source>
        <strain evidence="3 4">CFH S0057</strain>
    </source>
</reference>
<dbReference type="PROSITE" id="PS51257">
    <property type="entry name" value="PROKAR_LIPOPROTEIN"/>
    <property type="match status" value="1"/>
</dbReference>
<evidence type="ECO:0000313" key="3">
    <source>
        <dbReference type="EMBL" id="QVI22654.1"/>
    </source>
</evidence>
<dbReference type="InterPro" id="IPR030678">
    <property type="entry name" value="Peptide/Ni-bd"/>
</dbReference>
<dbReference type="Gene3D" id="3.10.105.10">
    <property type="entry name" value="Dipeptide-binding Protein, Domain 3"/>
    <property type="match status" value="1"/>
</dbReference>
<name>A0ABX8CRV0_9NOCA</name>
<dbReference type="Pfam" id="PF00496">
    <property type="entry name" value="SBP_bac_5"/>
    <property type="match status" value="1"/>
</dbReference>
<sequence length="563" mass="60902">MRIRSIGTKLAVPLVAVALVATGCGGSDDGTAPQGKAELGTTSDINPHDVADLKDGGNLRLVMSAFPANWNTLNIDGNDAEIMGVERPMMPRAFKSDASGNLSIDTNYFTDVQLTNTNPQQVTYTINPKAIWSDGSPITWEDIAAQANALSGRNKEFLIANNSGWDRVEKVERGTDDRQAVLTFNKHFAEWKGQFAGNSFLYPKSVTGTPESFNKGFVDAIGATSGPFIVQSTDRGQGRIVLGHNPKWWGDTPKLDTITYSVLNDAATMPALQNNEIDVVGIGSRDDRKTAENTPGVVIRHAPGNSWSHITFNGAPGSIFADPKLRVAIGKAIDRQGIATAIQTGLVIDPKPLNNHIYMAGQKGYQDNAPAFDPTEAAKELDDLGWKVPAGGSIREKDGKKLEIRDVMYQADTWVQMAQIIQQNLASIGVKLTIDTKPGQDYFTKVIQPGDFDMAHWSWIGDLFPLGSIDQIWGYHPDAKDLQGNYGRIGSPELNDLIEKTVSELDPEKAIELANQVDKAVFAEGHSLPLMQSPGNVAVRANLANFGAAGLASLDYTKIGFLK</sequence>
<dbReference type="InterPro" id="IPR000914">
    <property type="entry name" value="SBP_5_dom"/>
</dbReference>
<protein>
    <submittedName>
        <fullName evidence="3">ABC transporter family substrate-binding protein</fullName>
    </submittedName>
</protein>
<dbReference type="PANTHER" id="PTHR30290">
    <property type="entry name" value="PERIPLASMIC BINDING COMPONENT OF ABC TRANSPORTER"/>
    <property type="match status" value="1"/>
</dbReference>
<feature type="signal peptide" evidence="1">
    <location>
        <begin position="1"/>
        <end position="23"/>
    </location>
</feature>
<dbReference type="Gene3D" id="3.90.76.10">
    <property type="entry name" value="Dipeptide-binding Protein, Domain 1"/>
    <property type="match status" value="1"/>
</dbReference>
<feature type="chain" id="PRO_5045423631" evidence="1">
    <location>
        <begin position="24"/>
        <end position="563"/>
    </location>
</feature>
<dbReference type="Gene3D" id="3.40.190.10">
    <property type="entry name" value="Periplasmic binding protein-like II"/>
    <property type="match status" value="1"/>
</dbReference>
<dbReference type="PANTHER" id="PTHR30290:SF65">
    <property type="entry name" value="MONOACYL PHOSPHATIDYLINOSITOL TETRAMANNOSIDE-BINDING PROTEIN LPQW-RELATED"/>
    <property type="match status" value="1"/>
</dbReference>